<dbReference type="EMBL" id="CP144693">
    <property type="protein sequence ID" value="WVY99703.1"/>
    <property type="molecule type" value="Genomic_DNA"/>
</dbReference>
<dbReference type="Pfam" id="PF12937">
    <property type="entry name" value="F-box-like"/>
    <property type="match status" value="1"/>
</dbReference>
<proteinExistence type="predicted"/>
<dbReference type="AlphaFoldDB" id="A0AAQ3RP86"/>
<dbReference type="Proteomes" id="UP001374535">
    <property type="component" value="Chromosome 8"/>
</dbReference>
<dbReference type="SMART" id="SM00256">
    <property type="entry name" value="FBOX"/>
    <property type="match status" value="1"/>
</dbReference>
<keyword evidence="3" id="KW-1185">Reference proteome</keyword>
<evidence type="ECO:0000259" key="1">
    <source>
        <dbReference type="PROSITE" id="PS50181"/>
    </source>
</evidence>
<accession>A0AAQ3RP86</accession>
<protein>
    <recommendedName>
        <fullName evidence="1">F-box domain-containing protein</fullName>
    </recommendedName>
</protein>
<sequence length="115" mass="12698">MLLRKAWDMVLWRSDTSTSSSSSSITTTTATRFSLEVAHSDMGELEQLPSDILMQILKLLGPKAVAKLSVVCKSLRSIASDNRLWIYFLQTHQAEPSGDSVFFAETTLSSGYPLP</sequence>
<name>A0AAQ3RP86_VIGMU</name>
<dbReference type="Gene3D" id="1.20.1280.50">
    <property type="match status" value="1"/>
</dbReference>
<evidence type="ECO:0000313" key="2">
    <source>
        <dbReference type="EMBL" id="WVY99703.1"/>
    </source>
</evidence>
<reference evidence="2 3" key="1">
    <citation type="journal article" date="2023" name="Life. Sci Alliance">
        <title>Evolutionary insights into 3D genome organization and epigenetic landscape of Vigna mungo.</title>
        <authorList>
            <person name="Junaid A."/>
            <person name="Singh B."/>
            <person name="Bhatia S."/>
        </authorList>
    </citation>
    <scope>NUCLEOTIDE SEQUENCE [LARGE SCALE GENOMIC DNA]</scope>
    <source>
        <strain evidence="2">Urdbean</strain>
    </source>
</reference>
<dbReference type="PROSITE" id="PS50181">
    <property type="entry name" value="FBOX"/>
    <property type="match status" value="1"/>
</dbReference>
<dbReference type="SUPFAM" id="SSF81383">
    <property type="entry name" value="F-box domain"/>
    <property type="match status" value="1"/>
</dbReference>
<gene>
    <name evidence="2" type="ORF">V8G54_025773</name>
</gene>
<feature type="domain" description="F-box" evidence="1">
    <location>
        <begin position="42"/>
        <end position="88"/>
    </location>
</feature>
<dbReference type="InterPro" id="IPR001810">
    <property type="entry name" value="F-box_dom"/>
</dbReference>
<dbReference type="InterPro" id="IPR036047">
    <property type="entry name" value="F-box-like_dom_sf"/>
</dbReference>
<organism evidence="2 3">
    <name type="scientific">Vigna mungo</name>
    <name type="common">Black gram</name>
    <name type="synonym">Phaseolus mungo</name>
    <dbReference type="NCBI Taxonomy" id="3915"/>
    <lineage>
        <taxon>Eukaryota</taxon>
        <taxon>Viridiplantae</taxon>
        <taxon>Streptophyta</taxon>
        <taxon>Embryophyta</taxon>
        <taxon>Tracheophyta</taxon>
        <taxon>Spermatophyta</taxon>
        <taxon>Magnoliopsida</taxon>
        <taxon>eudicotyledons</taxon>
        <taxon>Gunneridae</taxon>
        <taxon>Pentapetalae</taxon>
        <taxon>rosids</taxon>
        <taxon>fabids</taxon>
        <taxon>Fabales</taxon>
        <taxon>Fabaceae</taxon>
        <taxon>Papilionoideae</taxon>
        <taxon>50 kb inversion clade</taxon>
        <taxon>NPAAA clade</taxon>
        <taxon>indigoferoid/millettioid clade</taxon>
        <taxon>Phaseoleae</taxon>
        <taxon>Vigna</taxon>
    </lineage>
</organism>
<evidence type="ECO:0000313" key="3">
    <source>
        <dbReference type="Proteomes" id="UP001374535"/>
    </source>
</evidence>